<dbReference type="Gene3D" id="1.20.1260.10">
    <property type="match status" value="1"/>
</dbReference>
<dbReference type="PANTHER" id="PTHR36933:SF1">
    <property type="entry name" value="SLL0788 PROTEIN"/>
    <property type="match status" value="1"/>
</dbReference>
<dbReference type="AlphaFoldDB" id="A0A243RYJ9"/>
<name>A0A243RYJ9_9ACTN</name>
<feature type="signal peptide" evidence="2">
    <location>
        <begin position="1"/>
        <end position="30"/>
    </location>
</feature>
<dbReference type="PROSITE" id="PS51257">
    <property type="entry name" value="PROKAR_LIPOPROTEIN"/>
    <property type="match status" value="1"/>
</dbReference>
<feature type="domain" description="DUF305" evidence="3">
    <location>
        <begin position="71"/>
        <end position="225"/>
    </location>
</feature>
<protein>
    <submittedName>
        <fullName evidence="4">DUF305 domain-containing protein</fullName>
    </submittedName>
</protein>
<feature type="compositionally biased region" description="Low complexity" evidence="1">
    <location>
        <begin position="43"/>
        <end position="53"/>
    </location>
</feature>
<comment type="caution">
    <text evidence="4">The sequence shown here is derived from an EMBL/GenBank/DDBJ whole genome shotgun (WGS) entry which is preliminary data.</text>
</comment>
<accession>A0A243RYJ9</accession>
<organism evidence="4 5">
    <name type="scientific">Streptomyces swartbergensis</name>
    <dbReference type="NCBI Taxonomy" id="487165"/>
    <lineage>
        <taxon>Bacteria</taxon>
        <taxon>Bacillati</taxon>
        <taxon>Actinomycetota</taxon>
        <taxon>Actinomycetes</taxon>
        <taxon>Kitasatosporales</taxon>
        <taxon>Streptomycetaceae</taxon>
        <taxon>Streptomyces</taxon>
    </lineage>
</organism>
<reference evidence="4 5" key="1">
    <citation type="submission" date="2017-05" db="EMBL/GenBank/DDBJ databases">
        <title>Biotechnological potential of actinobacteria isolated from South African environments.</title>
        <authorList>
            <person name="Le Roes-Hill M."/>
            <person name="Prins A."/>
            <person name="Durrell K.A."/>
        </authorList>
    </citation>
    <scope>NUCLEOTIDE SEQUENCE [LARGE SCALE GENOMIC DNA]</scope>
    <source>
        <strain evidence="4 5">HMC13</strain>
    </source>
</reference>
<evidence type="ECO:0000313" key="4">
    <source>
        <dbReference type="EMBL" id="OUD00288.1"/>
    </source>
</evidence>
<proteinExistence type="predicted"/>
<evidence type="ECO:0000256" key="1">
    <source>
        <dbReference type="SAM" id="MobiDB-lite"/>
    </source>
</evidence>
<dbReference type="RefSeq" id="WP_086603366.1">
    <property type="nucleotide sequence ID" value="NZ_NGFN01000190.1"/>
</dbReference>
<feature type="chain" id="PRO_5012670263" evidence="2">
    <location>
        <begin position="31"/>
        <end position="228"/>
    </location>
</feature>
<evidence type="ECO:0000256" key="2">
    <source>
        <dbReference type="SAM" id="SignalP"/>
    </source>
</evidence>
<keyword evidence="2" id="KW-0732">Signal</keyword>
<keyword evidence="5" id="KW-1185">Reference proteome</keyword>
<feature type="region of interest" description="Disordered" evidence="1">
    <location>
        <begin position="40"/>
        <end position="67"/>
    </location>
</feature>
<evidence type="ECO:0000259" key="3">
    <source>
        <dbReference type="Pfam" id="PF03713"/>
    </source>
</evidence>
<sequence>MTAYKHALNRRLSRRLAVVAAVTAGGLLLAACGGDDMKGMDHGSGSSASASASPTRATDGNPAPGAFNDADVMFAQMMIPHHEQALEMSKLADGRASDTEIKTLAAQIEKAQDPEIRTMKSWLKAWGKPESAEESMPGMDHGSGGMDHGSGMSGMMSDEDMKKLEAAKGTEFDRMFAEMMIEHHKGAITMAEDERKKGRNATAEKLAADVVKTQSAEVEKFEKILDRL</sequence>
<gene>
    <name evidence="4" type="ORF">CA983_26470</name>
</gene>
<dbReference type="EMBL" id="NGFN01000190">
    <property type="protein sequence ID" value="OUD00288.1"/>
    <property type="molecule type" value="Genomic_DNA"/>
</dbReference>
<dbReference type="Pfam" id="PF03713">
    <property type="entry name" value="DUF305"/>
    <property type="match status" value="1"/>
</dbReference>
<dbReference type="InterPro" id="IPR012347">
    <property type="entry name" value="Ferritin-like"/>
</dbReference>
<dbReference type="PANTHER" id="PTHR36933">
    <property type="entry name" value="SLL0788 PROTEIN"/>
    <property type="match status" value="1"/>
</dbReference>
<dbReference type="InterPro" id="IPR005183">
    <property type="entry name" value="DUF305_CopM-like"/>
</dbReference>
<dbReference type="Proteomes" id="UP000195105">
    <property type="component" value="Unassembled WGS sequence"/>
</dbReference>
<evidence type="ECO:0000313" key="5">
    <source>
        <dbReference type="Proteomes" id="UP000195105"/>
    </source>
</evidence>